<name>A0A443HJA4_BYSSP</name>
<dbReference type="Proteomes" id="UP000283841">
    <property type="component" value="Unassembled WGS sequence"/>
</dbReference>
<dbReference type="GO" id="GO:0004674">
    <property type="term" value="F:protein serine/threonine kinase activity"/>
    <property type="evidence" value="ECO:0007669"/>
    <property type="project" value="UniProtKB-KW"/>
</dbReference>
<evidence type="ECO:0000256" key="3">
    <source>
        <dbReference type="ARBA" id="ARBA00022679"/>
    </source>
</evidence>
<keyword evidence="4" id="KW-0547">Nucleotide-binding</keyword>
<evidence type="ECO:0000313" key="11">
    <source>
        <dbReference type="Proteomes" id="UP000283841"/>
    </source>
</evidence>
<evidence type="ECO:0000256" key="7">
    <source>
        <dbReference type="ARBA" id="ARBA00047899"/>
    </source>
</evidence>
<keyword evidence="3" id="KW-0808">Transferase</keyword>
<sequence>MFFARISPSQVPYLGQRISQRYLMSPTSQFSKEPLTLGTMLRSDSGRTYKIEEVLADRRKPLLCVYRASADGKDYIAKNMIQGEFEYQLNLQRSLSTCPNVRGVIDTVQEHEVFIYPFLSGNLLRLSQKNLSEETRRHVLRSALRGLADMHDRDVLHNGKSGVPDDCPYHNYEESAEGGVIIKDVQISDLEDTVIVPPGKWLRGPLCGNAIWRSAESWCRSRQNQASDVFSFGIVTANALFEMIYVMLNEMVFRVSDDQLKSADSWRYILRRHISYFADEDGLNGFLEHIGEENPFYKRLIDLADSFGPGNPRQPFQRWGYVEPELRDLVGKMTNLDPTKRINAREALQHRWFRQTTYLG</sequence>
<keyword evidence="5 10" id="KW-0418">Kinase</keyword>
<dbReference type="PROSITE" id="PS50011">
    <property type="entry name" value="PROTEIN_KINASE_DOM"/>
    <property type="match status" value="1"/>
</dbReference>
<accession>A0A443HJA4</accession>
<dbReference type="InterPro" id="IPR000719">
    <property type="entry name" value="Prot_kinase_dom"/>
</dbReference>
<reference evidence="10 11" key="1">
    <citation type="journal article" date="2018" name="Front. Microbiol.">
        <title>Genomic and genetic insights into a cosmopolitan fungus, Paecilomyces variotii (Eurotiales).</title>
        <authorList>
            <person name="Urquhart A.S."/>
            <person name="Mondo S.J."/>
            <person name="Makela M.R."/>
            <person name="Hane J.K."/>
            <person name="Wiebenga A."/>
            <person name="He G."/>
            <person name="Mihaltcheva S."/>
            <person name="Pangilinan J."/>
            <person name="Lipzen A."/>
            <person name="Barry K."/>
            <person name="de Vries R.P."/>
            <person name="Grigoriev I.V."/>
            <person name="Idnurm A."/>
        </authorList>
    </citation>
    <scope>NUCLEOTIDE SEQUENCE [LARGE SCALE GENOMIC DNA]</scope>
    <source>
        <strain evidence="10 11">CBS 101075</strain>
    </source>
</reference>
<dbReference type="VEuPathDB" id="FungiDB:C8Q69DRAFT_448000"/>
<gene>
    <name evidence="10" type="ORF">C8Q69DRAFT_448000</name>
</gene>
<protein>
    <recommendedName>
        <fullName evidence="1">non-specific serine/threonine protein kinase</fullName>
        <ecNumber evidence="1">2.7.11.1</ecNumber>
    </recommendedName>
</protein>
<evidence type="ECO:0000256" key="2">
    <source>
        <dbReference type="ARBA" id="ARBA00022527"/>
    </source>
</evidence>
<dbReference type="GO" id="GO:0005737">
    <property type="term" value="C:cytoplasm"/>
    <property type="evidence" value="ECO:0007669"/>
    <property type="project" value="TreeGrafter"/>
</dbReference>
<keyword evidence="2" id="KW-0723">Serine/threonine-protein kinase</keyword>
<dbReference type="GO" id="GO:0005524">
    <property type="term" value="F:ATP binding"/>
    <property type="evidence" value="ECO:0007669"/>
    <property type="project" value="UniProtKB-KW"/>
</dbReference>
<proteinExistence type="predicted"/>
<dbReference type="GeneID" id="39598535"/>
<comment type="caution">
    <text evidence="10">The sequence shown here is derived from an EMBL/GenBank/DDBJ whole genome shotgun (WGS) entry which is preliminary data.</text>
</comment>
<feature type="domain" description="Protein kinase" evidence="9">
    <location>
        <begin position="1"/>
        <end position="353"/>
    </location>
</feature>
<dbReference type="SMART" id="SM00220">
    <property type="entry name" value="S_TKc"/>
    <property type="match status" value="1"/>
</dbReference>
<dbReference type="EMBL" id="RCNU01000015">
    <property type="protein sequence ID" value="RWQ91918.1"/>
    <property type="molecule type" value="Genomic_DNA"/>
</dbReference>
<dbReference type="STRING" id="264951.A0A443HJA4"/>
<comment type="catalytic activity">
    <reaction evidence="8">
        <text>L-seryl-[protein] + ATP = O-phospho-L-seryl-[protein] + ADP + H(+)</text>
        <dbReference type="Rhea" id="RHEA:17989"/>
        <dbReference type="Rhea" id="RHEA-COMP:9863"/>
        <dbReference type="Rhea" id="RHEA-COMP:11604"/>
        <dbReference type="ChEBI" id="CHEBI:15378"/>
        <dbReference type="ChEBI" id="CHEBI:29999"/>
        <dbReference type="ChEBI" id="CHEBI:30616"/>
        <dbReference type="ChEBI" id="CHEBI:83421"/>
        <dbReference type="ChEBI" id="CHEBI:456216"/>
        <dbReference type="EC" id="2.7.11.1"/>
    </reaction>
</comment>
<dbReference type="Gene3D" id="1.10.510.10">
    <property type="entry name" value="Transferase(Phosphotransferase) domain 1"/>
    <property type="match status" value="1"/>
</dbReference>
<evidence type="ECO:0000256" key="5">
    <source>
        <dbReference type="ARBA" id="ARBA00022777"/>
    </source>
</evidence>
<dbReference type="AlphaFoldDB" id="A0A443HJA4"/>
<keyword evidence="11" id="KW-1185">Reference proteome</keyword>
<evidence type="ECO:0000313" key="10">
    <source>
        <dbReference type="EMBL" id="RWQ91918.1"/>
    </source>
</evidence>
<evidence type="ECO:0000259" key="9">
    <source>
        <dbReference type="PROSITE" id="PS50011"/>
    </source>
</evidence>
<dbReference type="RefSeq" id="XP_028481563.1">
    <property type="nucleotide sequence ID" value="XM_028629258.1"/>
</dbReference>
<evidence type="ECO:0000256" key="1">
    <source>
        <dbReference type="ARBA" id="ARBA00012513"/>
    </source>
</evidence>
<comment type="catalytic activity">
    <reaction evidence="7">
        <text>L-threonyl-[protein] + ATP = O-phospho-L-threonyl-[protein] + ADP + H(+)</text>
        <dbReference type="Rhea" id="RHEA:46608"/>
        <dbReference type="Rhea" id="RHEA-COMP:11060"/>
        <dbReference type="Rhea" id="RHEA-COMP:11605"/>
        <dbReference type="ChEBI" id="CHEBI:15378"/>
        <dbReference type="ChEBI" id="CHEBI:30013"/>
        <dbReference type="ChEBI" id="CHEBI:30616"/>
        <dbReference type="ChEBI" id="CHEBI:61977"/>
        <dbReference type="ChEBI" id="CHEBI:456216"/>
        <dbReference type="EC" id="2.7.11.1"/>
    </reaction>
</comment>
<dbReference type="InterPro" id="IPR053235">
    <property type="entry name" value="Ser_Thr_kinase"/>
</dbReference>
<dbReference type="PANTHER" id="PTHR24361:SF433">
    <property type="entry name" value="PROTEIN KINASE DOMAIN-CONTAINING PROTEIN"/>
    <property type="match status" value="1"/>
</dbReference>
<keyword evidence="6" id="KW-0067">ATP-binding</keyword>
<evidence type="ECO:0000256" key="4">
    <source>
        <dbReference type="ARBA" id="ARBA00022741"/>
    </source>
</evidence>
<evidence type="ECO:0000256" key="8">
    <source>
        <dbReference type="ARBA" id="ARBA00048679"/>
    </source>
</evidence>
<dbReference type="SUPFAM" id="SSF56112">
    <property type="entry name" value="Protein kinase-like (PK-like)"/>
    <property type="match status" value="1"/>
</dbReference>
<dbReference type="InterPro" id="IPR011009">
    <property type="entry name" value="Kinase-like_dom_sf"/>
</dbReference>
<dbReference type="PANTHER" id="PTHR24361">
    <property type="entry name" value="MITOGEN-ACTIVATED KINASE KINASE KINASE"/>
    <property type="match status" value="1"/>
</dbReference>
<organism evidence="10 11">
    <name type="scientific">Byssochlamys spectabilis</name>
    <name type="common">Paecilomyces variotii</name>
    <dbReference type="NCBI Taxonomy" id="264951"/>
    <lineage>
        <taxon>Eukaryota</taxon>
        <taxon>Fungi</taxon>
        <taxon>Dikarya</taxon>
        <taxon>Ascomycota</taxon>
        <taxon>Pezizomycotina</taxon>
        <taxon>Eurotiomycetes</taxon>
        <taxon>Eurotiomycetidae</taxon>
        <taxon>Eurotiales</taxon>
        <taxon>Thermoascaceae</taxon>
        <taxon>Paecilomyces</taxon>
    </lineage>
</organism>
<evidence type="ECO:0000256" key="6">
    <source>
        <dbReference type="ARBA" id="ARBA00022840"/>
    </source>
</evidence>
<dbReference type="EC" id="2.7.11.1" evidence="1"/>